<dbReference type="HOGENOM" id="CLU_282529_0_0_0"/>
<dbReference type="RefSeq" id="WP_014437275.1">
    <property type="nucleotide sequence ID" value="NC_017080.1"/>
</dbReference>
<reference evidence="3 4" key="1">
    <citation type="submission" date="2012-02" db="EMBL/GenBank/DDBJ databases">
        <title>Complete genome sequence of Phycisphaera mikurensis NBRC 102666.</title>
        <authorList>
            <person name="Ankai A."/>
            <person name="Hosoyama A."/>
            <person name="Terui Y."/>
            <person name="Sekine M."/>
            <person name="Fukai R."/>
            <person name="Kato Y."/>
            <person name="Nakamura S."/>
            <person name="Yamada-Narita S."/>
            <person name="Kawakoshi A."/>
            <person name="Fukunaga Y."/>
            <person name="Yamazaki S."/>
            <person name="Fujita N."/>
        </authorList>
    </citation>
    <scope>NUCLEOTIDE SEQUENCE [LARGE SCALE GENOMIC DNA]</scope>
    <source>
        <strain evidence="4">NBRC 102666 / KCTC 22515 / FYK2301M01</strain>
    </source>
</reference>
<dbReference type="eggNOG" id="COG0366">
    <property type="taxonomic scope" value="Bacteria"/>
</dbReference>
<dbReference type="SUPFAM" id="SSF63446">
    <property type="entry name" value="Type I dockerin domain"/>
    <property type="match status" value="1"/>
</dbReference>
<dbReference type="GO" id="GO:0000272">
    <property type="term" value="P:polysaccharide catabolic process"/>
    <property type="evidence" value="ECO:0007669"/>
    <property type="project" value="InterPro"/>
</dbReference>
<dbReference type="InterPro" id="IPR036439">
    <property type="entry name" value="Dockerin_dom_sf"/>
</dbReference>
<dbReference type="Proteomes" id="UP000007881">
    <property type="component" value="Chromosome"/>
</dbReference>
<gene>
    <name evidence="3" type="ordered locus">PSMK_18980</name>
</gene>
<dbReference type="PANTHER" id="PTHR43447">
    <property type="entry name" value="ALPHA-AMYLASE"/>
    <property type="match status" value="1"/>
</dbReference>
<protein>
    <recommendedName>
        <fullName evidence="2">Glycosyl hydrolase family 13 catalytic domain-containing protein</fullName>
    </recommendedName>
</protein>
<feature type="chain" id="PRO_5003629217" description="Glycosyl hydrolase family 13 catalytic domain-containing protein" evidence="1">
    <location>
        <begin position="29"/>
        <end position="1105"/>
    </location>
</feature>
<dbReference type="InterPro" id="IPR006047">
    <property type="entry name" value="GH13_cat_dom"/>
</dbReference>
<feature type="signal peptide" evidence="1">
    <location>
        <begin position="1"/>
        <end position="28"/>
    </location>
</feature>
<evidence type="ECO:0000259" key="2">
    <source>
        <dbReference type="SMART" id="SM00642"/>
    </source>
</evidence>
<dbReference type="SUPFAM" id="SSF51445">
    <property type="entry name" value="(Trans)glycosidases"/>
    <property type="match status" value="1"/>
</dbReference>
<dbReference type="EMBL" id="AP012338">
    <property type="protein sequence ID" value="BAM04057.1"/>
    <property type="molecule type" value="Genomic_DNA"/>
</dbReference>
<dbReference type="NCBIfam" id="TIGR02595">
    <property type="entry name" value="PEP_CTERM"/>
    <property type="match status" value="1"/>
</dbReference>
<dbReference type="Gene3D" id="1.10.1330.10">
    <property type="entry name" value="Dockerin domain"/>
    <property type="match status" value="1"/>
</dbReference>
<dbReference type="SMART" id="SM00642">
    <property type="entry name" value="Aamy"/>
    <property type="match status" value="1"/>
</dbReference>
<dbReference type="Gene3D" id="3.20.20.80">
    <property type="entry name" value="Glycosidases"/>
    <property type="match status" value="2"/>
</dbReference>
<dbReference type="AlphaFoldDB" id="I0IFL9"/>
<sequence>MAILSLSRSRCLLAAALAAPLAPGSAFAQDVSAPAILQWFDSTYENQENRLGDFFLAGYGGTWVPPVGRADSGNQSVGYDVYDRFDLGRANAPTLYGTETGLRTLTDRIHRVGGSIYVDQVLNHNGFSDASRPGFIAGGGYPGFFLQDPDGGSDPFGVPGTDGDFHSAFEGGDLRGRLAGLIDINHATNFRFIRTPVNANDPRNIPAGTSANRPDPANARFYADRDLDPIRVFNPYTGEQDIAIHPFNTSDPLAGDAVPENAMGLLMRNSRWMVADVGVDGFRLDATKHFEPFVFDYFDQAVYRASTRTNLDGSRRDVFSFGEAFLTDTGTLLGVHVRKDIDPNDPGRVGGNRDTLDFNYQAALARNLQGNAIGNDWRAVQASGMDVADDGLINGSNGLLFVQSHDDGPAQNGLAMNNVAHAHMLMRPGNAVVYHNAEEHGDGRDFPKDGRRDALGTGSDRITTLTKLRETHGRGDYRERFLEKETLVYERAGSALVVLSNRNDAGFDTRRVEVDLPFGTPLVELTGNAAAEADIAELLVVDNDFFAGPSKVTVRALRNDGQDKGYLVYGLAKPESSAGIQLAGSTRTIGPDAVPLTVDTDGDGVPDAGSNRDRSRARLAPLRVVTGDTLGISLETDAVTHTGGWLNPLTQQIEQIAVRDRDADGDFAAFRLDGGLDLNGSGAVDFTTPGSTAYGFENFTDVNDPGFFNADGRGRFAQTIDTTGLAEGEHYLTVRAFRHRDVATGGDGGPAVFEDFKEVLYVDRLAPESALAGLTPFSADGHDIDFDGRSTDGTADAMHFFLNLGSGLTDAEVLAQVDGGNAGNRIDRDLFRRGFTGVAAGNNAVTLVTFEVTGNRSVRRYSGIGIDNGNGAGIGDVDGDGSLTRADLTASATNFETFLYSRNRLFSPAADANGDGNVDTLDLLAIRPLFDAAAVTADAAAAYDEVLDRRGNLNGNGDTDSFDLLFLRDNRFTTDADLLWTLDLNPDGTLDGVDAELFVTAFLGEISGDFTRDGVIDLDDADAAVLALTDVDAYQRAFSIDALVTGDVNRDFVFDRGDIDPFLDLFADGALARQRFVDAGLLVPEPGTAAALGVGLSLLTRRRRR</sequence>
<dbReference type="PROSITE" id="PS00018">
    <property type="entry name" value="EF_HAND_1"/>
    <property type="match status" value="2"/>
</dbReference>
<dbReference type="KEGG" id="phm:PSMK_18980"/>
<keyword evidence="4" id="KW-1185">Reference proteome</keyword>
<name>I0IFL9_PHYMF</name>
<dbReference type="STRING" id="1142394.PSMK_18980"/>
<proteinExistence type="predicted"/>
<accession>I0IFL9</accession>
<feature type="domain" description="Glycosyl hydrolase family 13 catalytic" evidence="2">
    <location>
        <begin position="34"/>
        <end position="469"/>
    </location>
</feature>
<dbReference type="OrthoDB" id="9805159at2"/>
<dbReference type="InterPro" id="IPR013424">
    <property type="entry name" value="Ice-binding_C"/>
</dbReference>
<dbReference type="InterPro" id="IPR017853">
    <property type="entry name" value="GH"/>
</dbReference>
<evidence type="ECO:0000313" key="4">
    <source>
        <dbReference type="Proteomes" id="UP000007881"/>
    </source>
</evidence>
<evidence type="ECO:0000313" key="3">
    <source>
        <dbReference type="EMBL" id="BAM04057.1"/>
    </source>
</evidence>
<dbReference type="InterPro" id="IPR018247">
    <property type="entry name" value="EF_Hand_1_Ca_BS"/>
</dbReference>
<evidence type="ECO:0000256" key="1">
    <source>
        <dbReference type="SAM" id="SignalP"/>
    </source>
</evidence>
<keyword evidence="1" id="KW-0732">Signal</keyword>
<organism evidence="3 4">
    <name type="scientific">Phycisphaera mikurensis (strain NBRC 102666 / KCTC 22515 / FYK2301M01)</name>
    <dbReference type="NCBI Taxonomy" id="1142394"/>
    <lineage>
        <taxon>Bacteria</taxon>
        <taxon>Pseudomonadati</taxon>
        <taxon>Planctomycetota</taxon>
        <taxon>Phycisphaerae</taxon>
        <taxon>Phycisphaerales</taxon>
        <taxon>Phycisphaeraceae</taxon>
        <taxon>Phycisphaera</taxon>
    </lineage>
</organism>